<dbReference type="AlphaFoldDB" id="A0A173YH32"/>
<dbReference type="Pfam" id="PF20893">
    <property type="entry name" value="DUF6845"/>
    <property type="match status" value="1"/>
</dbReference>
<evidence type="ECO:0000259" key="2">
    <source>
        <dbReference type="Pfam" id="PF20893"/>
    </source>
</evidence>
<dbReference type="InterPro" id="IPR049273">
    <property type="entry name" value="DUF3829-like_N"/>
</dbReference>
<dbReference type="PROSITE" id="PS51257">
    <property type="entry name" value="PROKAR_LIPOPROTEIN"/>
    <property type="match status" value="1"/>
</dbReference>
<dbReference type="Gene3D" id="1.20.120.930">
    <property type="entry name" value="Uncharacterised protein PF12889, N-terminal DUF3829"/>
    <property type="match status" value="1"/>
</dbReference>
<dbReference type="Gene3D" id="1.20.58.820">
    <property type="entry name" value="Uncharacterised protein PF12889, C-terminal DUF3829"/>
    <property type="match status" value="1"/>
</dbReference>
<dbReference type="RefSeq" id="WP_022275362.1">
    <property type="nucleotide sequence ID" value="NZ_CABIXA010000002.1"/>
</dbReference>
<accession>A0A173YH32</accession>
<feature type="domain" description="DUF3829" evidence="3">
    <location>
        <begin position="184"/>
        <end position="286"/>
    </location>
</feature>
<reference evidence="4 5" key="1">
    <citation type="submission" date="2015-09" db="EMBL/GenBank/DDBJ databases">
        <authorList>
            <consortium name="Pathogen Informatics"/>
        </authorList>
    </citation>
    <scope>NUCLEOTIDE SEQUENCE [LARGE SCALE GENOMIC DNA]</scope>
    <source>
        <strain evidence="4 5">2789STDY5608840</strain>
    </source>
</reference>
<keyword evidence="1" id="KW-0732">Signal</keyword>
<name>A0A173YH32_9BACE</name>
<evidence type="ECO:0000313" key="5">
    <source>
        <dbReference type="Proteomes" id="UP000095517"/>
    </source>
</evidence>
<evidence type="ECO:0000259" key="3">
    <source>
        <dbReference type="Pfam" id="PF22219"/>
    </source>
</evidence>
<dbReference type="Pfam" id="PF22219">
    <property type="entry name" value="DUF3829_2nd"/>
    <property type="match status" value="1"/>
</dbReference>
<dbReference type="EMBL" id="CYZH01000002">
    <property type="protein sequence ID" value="CUN63551.1"/>
    <property type="molecule type" value="Genomic_DNA"/>
</dbReference>
<evidence type="ECO:0000256" key="1">
    <source>
        <dbReference type="SAM" id="SignalP"/>
    </source>
</evidence>
<organism evidence="4 5">
    <name type="scientific">Bacteroides finegoldii</name>
    <dbReference type="NCBI Taxonomy" id="338188"/>
    <lineage>
        <taxon>Bacteria</taxon>
        <taxon>Pseudomonadati</taxon>
        <taxon>Bacteroidota</taxon>
        <taxon>Bacteroidia</taxon>
        <taxon>Bacteroidales</taxon>
        <taxon>Bacteroidaceae</taxon>
        <taxon>Bacteroides</taxon>
    </lineage>
</organism>
<dbReference type="InterPro" id="IPR053996">
    <property type="entry name" value="DUF3829-like_C"/>
</dbReference>
<protein>
    <submittedName>
        <fullName evidence="4">Protein of uncharacterized function (DUF3829)</fullName>
    </submittedName>
</protein>
<gene>
    <name evidence="4" type="ORF">ERS852397_00595</name>
</gene>
<proteinExistence type="predicted"/>
<evidence type="ECO:0000313" key="4">
    <source>
        <dbReference type="EMBL" id="CUN63551.1"/>
    </source>
</evidence>
<sequence>MKKNILLFGALIGAFLLVSCSGGNKKQAASSVTPEELDNASKVINYYHTSLIVLRHVANAKDVNAVLGYMEQTGKVPEVSPIAPPEVSARDTAELMDPGDYFNIQVRQNLKQSYRGLFSARAQFYDNFNKFLSYKQAKETAKAGKLLDENYRLSVEMSEYKQVIFDILSPLTEQAEKDLLADEPLKDQIMAMRKMSGTVQSIMNLYSRKHVLEGARIDVKMAELKKELEAAKKLPAVTGYDEEQKNYYSFLSSVESFMKDMQKARDKGAYSDADYNAMSEAYEYGLSVI</sequence>
<feature type="signal peptide" evidence="1">
    <location>
        <begin position="1"/>
        <end position="21"/>
    </location>
</feature>
<dbReference type="Proteomes" id="UP000095517">
    <property type="component" value="Unassembled WGS sequence"/>
</dbReference>
<feature type="chain" id="PRO_5008016166" evidence="1">
    <location>
        <begin position="22"/>
        <end position="289"/>
    </location>
</feature>
<feature type="domain" description="DUF3829" evidence="2">
    <location>
        <begin position="35"/>
        <end position="182"/>
    </location>
</feature>